<feature type="region of interest" description="Disordered" evidence="1">
    <location>
        <begin position="138"/>
        <end position="167"/>
    </location>
</feature>
<gene>
    <name evidence="2" type="ORF">F8S09_15070</name>
</gene>
<dbReference type="RefSeq" id="WP_152872291.1">
    <property type="nucleotide sequence ID" value="NZ_WBSL01000012.1"/>
</dbReference>
<evidence type="ECO:0000256" key="1">
    <source>
        <dbReference type="SAM" id="MobiDB-lite"/>
    </source>
</evidence>
<dbReference type="Proteomes" id="UP000484842">
    <property type="component" value="Unassembled WGS sequence"/>
</dbReference>
<dbReference type="EMBL" id="WBSL01000012">
    <property type="protein sequence ID" value="MPY67981.1"/>
    <property type="molecule type" value="Genomic_DNA"/>
</dbReference>
<evidence type="ECO:0000313" key="3">
    <source>
        <dbReference type="Proteomes" id="UP000484842"/>
    </source>
</evidence>
<dbReference type="AlphaFoldDB" id="A0A7X1NY61"/>
<name>A0A7X1NY61_9DEIO</name>
<proteinExistence type="predicted"/>
<reference evidence="2 3" key="1">
    <citation type="submission" date="2019-10" db="EMBL/GenBank/DDBJ databases">
        <title>Deinococcus sp. isolated from soil.</title>
        <authorList>
            <person name="Li Y."/>
            <person name="Wang J."/>
        </authorList>
    </citation>
    <scope>NUCLEOTIDE SEQUENCE [LARGE SCALE GENOMIC DNA]</scope>
    <source>
        <strain evidence="2 3">SDU3-2</strain>
    </source>
</reference>
<sequence length="167" mass="18904">MAPHTADLHHEHHTLRQLLRTLKHPDGTPLFLAQENRAIADLRRVRTLLRQLPGDPLACRSMLRTRAEHALRTGHHPTLNAALQAWALQEGCPAWWLLEGHLTFNHATYALLRQMDWIGKGSLHTGTLTLHPHLACRHRAVPTPPRGPHDQPEPRERPAGIPRVALQ</sequence>
<organism evidence="2 3">
    <name type="scientific">Deinococcus terrestris</name>
    <dbReference type="NCBI Taxonomy" id="2651870"/>
    <lineage>
        <taxon>Bacteria</taxon>
        <taxon>Thermotogati</taxon>
        <taxon>Deinococcota</taxon>
        <taxon>Deinococci</taxon>
        <taxon>Deinococcales</taxon>
        <taxon>Deinococcaceae</taxon>
        <taxon>Deinococcus</taxon>
    </lineage>
</organism>
<keyword evidence="3" id="KW-1185">Reference proteome</keyword>
<feature type="compositionally biased region" description="Basic and acidic residues" evidence="1">
    <location>
        <begin position="147"/>
        <end position="158"/>
    </location>
</feature>
<evidence type="ECO:0000313" key="2">
    <source>
        <dbReference type="EMBL" id="MPY67981.1"/>
    </source>
</evidence>
<protein>
    <submittedName>
        <fullName evidence="2">Uncharacterized protein</fullName>
    </submittedName>
</protein>
<accession>A0A7X1NY61</accession>
<comment type="caution">
    <text evidence="2">The sequence shown here is derived from an EMBL/GenBank/DDBJ whole genome shotgun (WGS) entry which is preliminary data.</text>
</comment>